<feature type="compositionally biased region" description="Basic residues" evidence="1">
    <location>
        <begin position="204"/>
        <end position="217"/>
    </location>
</feature>
<evidence type="ECO:0000313" key="3">
    <source>
        <dbReference type="EMBL" id="QDU47439.1"/>
    </source>
</evidence>
<proteinExistence type="predicted"/>
<feature type="region of interest" description="Disordered" evidence="1">
    <location>
        <begin position="170"/>
        <end position="217"/>
    </location>
</feature>
<gene>
    <name evidence="3" type="ORF">Mal52_59700</name>
</gene>
<dbReference type="AlphaFoldDB" id="A0A517ZY88"/>
<evidence type="ECO:0000313" key="4">
    <source>
        <dbReference type="Proteomes" id="UP000319383"/>
    </source>
</evidence>
<evidence type="ECO:0000256" key="1">
    <source>
        <dbReference type="SAM" id="MobiDB-lite"/>
    </source>
</evidence>
<dbReference type="EMBL" id="CP036276">
    <property type="protein sequence ID" value="QDU47439.1"/>
    <property type="molecule type" value="Genomic_DNA"/>
</dbReference>
<keyword evidence="2" id="KW-0732">Signal</keyword>
<dbReference type="KEGG" id="sdyn:Mal52_59700"/>
<feature type="chain" id="PRO_5021861371" description="YbjN domain-containing protein" evidence="2">
    <location>
        <begin position="30"/>
        <end position="217"/>
    </location>
</feature>
<protein>
    <recommendedName>
        <fullName evidence="5">YbjN domain-containing protein</fullName>
    </recommendedName>
</protein>
<dbReference type="RefSeq" id="WP_145380259.1">
    <property type="nucleotide sequence ID" value="NZ_CP036276.1"/>
</dbReference>
<sequence length="217" mass="23686" precursor="true">MKINVSKFVALTACLALFCAIGQKPLAAADTPASGQLTQESLGNLLKALGLKPKTLETRYDFKFQANHEEAWVLSMSAVLSNDGETVWIMAWLDELPSSPREIPRVALLRLLHDNDKMGGGKFFSFIPGNRRFVLQRVVANRNMSTKKFRGLLTDLGKTVAETHGHWNVASWTDAPEPSAPAAKQAAASTTDNKPAKATPASGTRRRTATKRPTTKK</sequence>
<dbReference type="Proteomes" id="UP000319383">
    <property type="component" value="Chromosome"/>
</dbReference>
<organism evidence="3 4">
    <name type="scientific">Symmachiella dynata</name>
    <dbReference type="NCBI Taxonomy" id="2527995"/>
    <lineage>
        <taxon>Bacteria</taxon>
        <taxon>Pseudomonadati</taxon>
        <taxon>Planctomycetota</taxon>
        <taxon>Planctomycetia</taxon>
        <taxon>Planctomycetales</taxon>
        <taxon>Planctomycetaceae</taxon>
        <taxon>Symmachiella</taxon>
    </lineage>
</organism>
<dbReference type="CDD" id="cd16364">
    <property type="entry name" value="T3SC_I-like"/>
    <property type="match status" value="1"/>
</dbReference>
<reference evidence="3 4" key="1">
    <citation type="submission" date="2019-02" db="EMBL/GenBank/DDBJ databases">
        <title>Deep-cultivation of Planctomycetes and their phenomic and genomic characterization uncovers novel biology.</title>
        <authorList>
            <person name="Wiegand S."/>
            <person name="Jogler M."/>
            <person name="Boedeker C."/>
            <person name="Pinto D."/>
            <person name="Vollmers J."/>
            <person name="Rivas-Marin E."/>
            <person name="Kohn T."/>
            <person name="Peeters S.H."/>
            <person name="Heuer A."/>
            <person name="Rast P."/>
            <person name="Oberbeckmann S."/>
            <person name="Bunk B."/>
            <person name="Jeske O."/>
            <person name="Meyerdierks A."/>
            <person name="Storesund J.E."/>
            <person name="Kallscheuer N."/>
            <person name="Luecker S."/>
            <person name="Lage O.M."/>
            <person name="Pohl T."/>
            <person name="Merkel B.J."/>
            <person name="Hornburger P."/>
            <person name="Mueller R.-W."/>
            <person name="Bruemmer F."/>
            <person name="Labrenz M."/>
            <person name="Spormann A.M."/>
            <person name="Op den Camp H."/>
            <person name="Overmann J."/>
            <person name="Amann R."/>
            <person name="Jetten M.S.M."/>
            <person name="Mascher T."/>
            <person name="Medema M.H."/>
            <person name="Devos D.P."/>
            <person name="Kaster A.-K."/>
            <person name="Ovreas L."/>
            <person name="Rohde M."/>
            <person name="Galperin M.Y."/>
            <person name="Jogler C."/>
        </authorList>
    </citation>
    <scope>NUCLEOTIDE SEQUENCE [LARGE SCALE GENOMIC DNA]</scope>
    <source>
        <strain evidence="3 4">Mal52</strain>
    </source>
</reference>
<evidence type="ECO:0000256" key="2">
    <source>
        <dbReference type="SAM" id="SignalP"/>
    </source>
</evidence>
<keyword evidence="4" id="KW-1185">Reference proteome</keyword>
<evidence type="ECO:0008006" key="5">
    <source>
        <dbReference type="Google" id="ProtNLM"/>
    </source>
</evidence>
<feature type="signal peptide" evidence="2">
    <location>
        <begin position="1"/>
        <end position="29"/>
    </location>
</feature>
<name>A0A517ZY88_9PLAN</name>
<accession>A0A517ZY88</accession>
<feature type="compositionally biased region" description="Low complexity" evidence="1">
    <location>
        <begin position="175"/>
        <end position="188"/>
    </location>
</feature>